<evidence type="ECO:0000256" key="2">
    <source>
        <dbReference type="ARBA" id="ARBA00022723"/>
    </source>
</evidence>
<name>A0A923SHG9_9BACT</name>
<feature type="transmembrane region" description="Helical" evidence="5">
    <location>
        <begin position="12"/>
        <end position="29"/>
    </location>
</feature>
<feature type="domain" description="Cytochrome c" evidence="6">
    <location>
        <begin position="53"/>
        <end position="152"/>
    </location>
</feature>
<keyword evidence="3 4" id="KW-0408">Iron</keyword>
<evidence type="ECO:0000256" key="4">
    <source>
        <dbReference type="PROSITE-ProRule" id="PRU00433"/>
    </source>
</evidence>
<evidence type="ECO:0000313" key="7">
    <source>
        <dbReference type="EMBL" id="MBC5991537.1"/>
    </source>
</evidence>
<accession>A0A923SHG9</accession>
<dbReference type="InterPro" id="IPR009056">
    <property type="entry name" value="Cyt_c-like_dom"/>
</dbReference>
<gene>
    <name evidence="7" type="ORF">H8S84_01655</name>
</gene>
<dbReference type="SUPFAM" id="SSF46626">
    <property type="entry name" value="Cytochrome c"/>
    <property type="match status" value="2"/>
</dbReference>
<dbReference type="Gene3D" id="1.10.760.10">
    <property type="entry name" value="Cytochrome c-like domain"/>
    <property type="match status" value="2"/>
</dbReference>
<keyword evidence="2 4" id="KW-0479">Metal-binding</keyword>
<dbReference type="Pfam" id="PF00034">
    <property type="entry name" value="Cytochrom_C"/>
    <property type="match status" value="1"/>
</dbReference>
<dbReference type="GO" id="GO:0009055">
    <property type="term" value="F:electron transfer activity"/>
    <property type="evidence" value="ECO:0007669"/>
    <property type="project" value="InterPro"/>
</dbReference>
<dbReference type="GO" id="GO:0020037">
    <property type="term" value="F:heme binding"/>
    <property type="evidence" value="ECO:0007669"/>
    <property type="project" value="InterPro"/>
</dbReference>
<keyword evidence="1 4" id="KW-0349">Heme</keyword>
<dbReference type="PANTHER" id="PTHR35008">
    <property type="entry name" value="BLL4482 PROTEIN-RELATED"/>
    <property type="match status" value="1"/>
</dbReference>
<keyword evidence="5" id="KW-0812">Transmembrane</keyword>
<dbReference type="RefSeq" id="WP_187065539.1">
    <property type="nucleotide sequence ID" value="NZ_JACRVF010000001.1"/>
</dbReference>
<evidence type="ECO:0000256" key="3">
    <source>
        <dbReference type="ARBA" id="ARBA00023004"/>
    </source>
</evidence>
<comment type="caution">
    <text evidence="7">The sequence shown here is derived from an EMBL/GenBank/DDBJ whole genome shotgun (WGS) entry which is preliminary data.</text>
</comment>
<reference evidence="7" key="1">
    <citation type="submission" date="2020-08" db="EMBL/GenBank/DDBJ databases">
        <title>Pontibacter sp. SD6 16S ribosomal RNA gene Genome sequencing and assembly.</title>
        <authorList>
            <person name="Kang M."/>
        </authorList>
    </citation>
    <scope>NUCLEOTIDE SEQUENCE</scope>
    <source>
        <strain evidence="7">SD6</strain>
    </source>
</reference>
<organism evidence="7 8">
    <name type="scientific">Pontibacter cellulosilyticus</name>
    <dbReference type="NCBI Taxonomy" id="1720253"/>
    <lineage>
        <taxon>Bacteria</taxon>
        <taxon>Pseudomonadati</taxon>
        <taxon>Bacteroidota</taxon>
        <taxon>Cytophagia</taxon>
        <taxon>Cytophagales</taxon>
        <taxon>Hymenobacteraceae</taxon>
        <taxon>Pontibacter</taxon>
    </lineage>
</organism>
<keyword evidence="5" id="KW-0472">Membrane</keyword>
<dbReference type="Proteomes" id="UP000603640">
    <property type="component" value="Unassembled WGS sequence"/>
</dbReference>
<feature type="domain" description="Cytochrome c" evidence="6">
    <location>
        <begin position="198"/>
        <end position="291"/>
    </location>
</feature>
<keyword evidence="5" id="KW-1133">Transmembrane helix</keyword>
<evidence type="ECO:0000313" key="8">
    <source>
        <dbReference type="Proteomes" id="UP000603640"/>
    </source>
</evidence>
<evidence type="ECO:0000259" key="6">
    <source>
        <dbReference type="PROSITE" id="PS51007"/>
    </source>
</evidence>
<dbReference type="Pfam" id="PF13442">
    <property type="entry name" value="Cytochrome_CBB3"/>
    <property type="match status" value="1"/>
</dbReference>
<dbReference type="InterPro" id="IPR036909">
    <property type="entry name" value="Cyt_c-like_dom_sf"/>
</dbReference>
<dbReference type="AlphaFoldDB" id="A0A923SHG9"/>
<dbReference type="GO" id="GO:0046872">
    <property type="term" value="F:metal ion binding"/>
    <property type="evidence" value="ECO:0007669"/>
    <property type="project" value="UniProtKB-KW"/>
</dbReference>
<evidence type="ECO:0000256" key="1">
    <source>
        <dbReference type="ARBA" id="ARBA00022617"/>
    </source>
</evidence>
<dbReference type="EMBL" id="JACRVF010000001">
    <property type="protein sequence ID" value="MBC5991537.1"/>
    <property type="molecule type" value="Genomic_DNA"/>
</dbReference>
<sequence length="291" mass="32160">MIKRIAKITLKVLVLIVTLSVFAYLYLFYSLNARIEKAYAIEPRAIAFNTDVALLVQGEHLYTIKGCADCHGPDLGGKVMFDDLAVGVFGGSNITYGEGGLPKDYTSKDWLRALRHGINKESKPLLIMPSQEIYKLSDKDISALIAYCMNQPPVNNKVPPVKLRPLGTILSALGQIPLISAEHIDHAYTAPVAVEALPNAVYGEYLAVSCSGCHKQNFKGGKSEVPGMKPYPDITASGSVDRWSEQQFIQTLRTGTTPEGKQMKNEEMPWQMTKAYTDTELKALYVFLKQQ</sequence>
<dbReference type="PANTHER" id="PTHR35008:SF8">
    <property type="entry name" value="ALCOHOL DEHYDROGENASE CYTOCHROME C SUBUNIT"/>
    <property type="match status" value="1"/>
</dbReference>
<keyword evidence="8" id="KW-1185">Reference proteome</keyword>
<proteinExistence type="predicted"/>
<dbReference type="InterPro" id="IPR051459">
    <property type="entry name" value="Cytochrome_c-type_DH"/>
</dbReference>
<evidence type="ECO:0000256" key="5">
    <source>
        <dbReference type="SAM" id="Phobius"/>
    </source>
</evidence>
<dbReference type="PROSITE" id="PS51007">
    <property type="entry name" value="CYTC"/>
    <property type="match status" value="2"/>
</dbReference>
<protein>
    <submittedName>
        <fullName evidence="7">Cytochrome c</fullName>
    </submittedName>
</protein>